<dbReference type="PANTHER" id="PTHR46890:SF1">
    <property type="entry name" value="REVERSE TRANSCRIPTASE DOMAIN-CONTAINING PROTEIN"/>
    <property type="match status" value="1"/>
</dbReference>
<dbReference type="SUPFAM" id="SSF56672">
    <property type="entry name" value="DNA/RNA polymerases"/>
    <property type="match status" value="1"/>
</dbReference>
<dbReference type="InterPro" id="IPR026960">
    <property type="entry name" value="RVT-Znf"/>
</dbReference>
<dbReference type="Pfam" id="PF13966">
    <property type="entry name" value="zf-RVT"/>
    <property type="match status" value="1"/>
</dbReference>
<feature type="domain" description="Reverse transcriptase" evidence="1">
    <location>
        <begin position="87"/>
        <end position="323"/>
    </location>
</feature>
<sequence>MVEAAFEHFDALLGTPVERDCALDLEQLIEPRDLLDLDAPFGADEIWNVVERLPARKAPGPDGFTAEFIGACWDIVQHDYVVVFQQLYEMRGRGFGRLNQALLTLIPKRPDTSSLGDYRPISLIHLVAKIFAKVLSLRLAPKLNDLVSCNQNAFIPGRSLHDNFVLFGFGDRFLEWLAILLSSSSTRVLVNGEPSPPIWHRRGLRQGDTLSPQVFVLAVDVLGRLVKRVVDLGILQQLHPRRAIPAMSLYADDVMLFCHPVRSDITTVKEMLLLFGRVSGLHVNFGKSSATLLRCNQEEAEPIVLHLGCPIVELPITYLGIPLTVRRPTAAQLLRWLWFSQTDIDRAWTGLDLQFSATERALFFASTTMELGNGQMALFWEDRWIQGRSISEIVPLVYACCPKRRRKQRTVAQGQHGNSWTRDIQGVFGIHEMGQFLQLWQMIADTILTEEPDRLIRKWTSTGTYSARSAYLATFHGSVTCPAWKMIWKAWTPPKVRFFLWLAQQDRCWTADRLTRRGLQHHPRCLLCDQAFETIHHIIIECPFTQQIWHEVLAWFRLPAGCPNQEDSLLDWWNRARHNTPHPQRKGLASITLLLPWMVWKHRNDCVFDRAQPSIAALMSKIKEEATLWARARAKGLRVILPQTWDVH</sequence>
<keyword evidence="3" id="KW-1185">Reference proteome</keyword>
<evidence type="ECO:0000259" key="1">
    <source>
        <dbReference type="PROSITE" id="PS50878"/>
    </source>
</evidence>
<dbReference type="Pfam" id="PF00078">
    <property type="entry name" value="RVT_1"/>
    <property type="match status" value="1"/>
</dbReference>
<dbReference type="InterPro" id="IPR052343">
    <property type="entry name" value="Retrotransposon-Effector_Assoc"/>
</dbReference>
<dbReference type="InterPro" id="IPR043502">
    <property type="entry name" value="DNA/RNA_pol_sf"/>
</dbReference>
<dbReference type="EnsemblPlants" id="HORVU.MOREX.r3.4HG0414720.1">
    <property type="protein sequence ID" value="HORVU.MOREX.r3.4HG0414720.1"/>
    <property type="gene ID" value="HORVU.MOREX.r3.4HG0414720"/>
</dbReference>
<dbReference type="PANTHER" id="PTHR46890">
    <property type="entry name" value="NON-LTR RETROLELEMENT REVERSE TRANSCRIPTASE-LIKE PROTEIN-RELATED"/>
    <property type="match status" value="1"/>
</dbReference>
<evidence type="ECO:0000313" key="2">
    <source>
        <dbReference type="EnsemblPlants" id="HORVU.MOREX.r3.4HG0414720.1"/>
    </source>
</evidence>
<dbReference type="Gramene" id="HORVU.MOREX.r2.4HG0345580.1">
    <property type="protein sequence ID" value="HORVU.MOREX.r2.4HG0345580.1"/>
    <property type="gene ID" value="HORVU.MOREX.r2.4HG0345580"/>
</dbReference>
<organism evidence="2 3">
    <name type="scientific">Hordeum vulgare subsp. vulgare</name>
    <name type="common">Domesticated barley</name>
    <dbReference type="NCBI Taxonomy" id="112509"/>
    <lineage>
        <taxon>Eukaryota</taxon>
        <taxon>Viridiplantae</taxon>
        <taxon>Streptophyta</taxon>
        <taxon>Embryophyta</taxon>
        <taxon>Tracheophyta</taxon>
        <taxon>Spermatophyta</taxon>
        <taxon>Magnoliopsida</taxon>
        <taxon>Liliopsida</taxon>
        <taxon>Poales</taxon>
        <taxon>Poaceae</taxon>
        <taxon>BOP clade</taxon>
        <taxon>Pooideae</taxon>
        <taxon>Triticodae</taxon>
        <taxon>Triticeae</taxon>
        <taxon>Hordeinae</taxon>
        <taxon>Hordeum</taxon>
    </lineage>
</organism>
<accession>A0A8I6XIT4</accession>
<name>A0A8I6XIT4_HORVV</name>
<evidence type="ECO:0000313" key="3">
    <source>
        <dbReference type="Proteomes" id="UP000011116"/>
    </source>
</evidence>
<reference evidence="3" key="1">
    <citation type="journal article" date="2012" name="Nature">
        <title>A physical, genetic and functional sequence assembly of the barley genome.</title>
        <authorList>
            <consortium name="The International Barley Genome Sequencing Consortium"/>
            <person name="Mayer K.F."/>
            <person name="Waugh R."/>
            <person name="Brown J.W."/>
            <person name="Schulman A."/>
            <person name="Langridge P."/>
            <person name="Platzer M."/>
            <person name="Fincher G.B."/>
            <person name="Muehlbauer G.J."/>
            <person name="Sato K."/>
            <person name="Close T.J."/>
            <person name="Wise R.P."/>
            <person name="Stein N."/>
        </authorList>
    </citation>
    <scope>NUCLEOTIDE SEQUENCE [LARGE SCALE GENOMIC DNA]</scope>
    <source>
        <strain evidence="3">cv. Morex</strain>
    </source>
</reference>
<reference evidence="2" key="2">
    <citation type="submission" date="2020-10" db="EMBL/GenBank/DDBJ databases">
        <authorList>
            <person name="Scholz U."/>
            <person name="Mascher M."/>
            <person name="Fiebig A."/>
        </authorList>
    </citation>
    <scope>NUCLEOTIDE SEQUENCE [LARGE SCALE GENOMIC DNA]</scope>
    <source>
        <strain evidence="2">cv. Morex</strain>
    </source>
</reference>
<dbReference type="Proteomes" id="UP000011116">
    <property type="component" value="Chromosome 4H"/>
</dbReference>
<dbReference type="SMR" id="A0A8I6XIT4"/>
<protein>
    <recommendedName>
        <fullName evidence="1">Reverse transcriptase domain-containing protein</fullName>
    </recommendedName>
</protein>
<dbReference type="InterPro" id="IPR000477">
    <property type="entry name" value="RT_dom"/>
</dbReference>
<reference evidence="2" key="3">
    <citation type="submission" date="2022-01" db="UniProtKB">
        <authorList>
            <consortium name="EnsemblPlants"/>
        </authorList>
    </citation>
    <scope>IDENTIFICATION</scope>
    <source>
        <strain evidence="2">subsp. vulgare</strain>
    </source>
</reference>
<dbReference type="Gramene" id="HORVU.MOREX.r3.4HG0414720.1">
    <property type="protein sequence ID" value="HORVU.MOREX.r3.4HG0414720.1"/>
    <property type="gene ID" value="HORVU.MOREX.r3.4HG0414720"/>
</dbReference>
<proteinExistence type="predicted"/>
<dbReference type="CDD" id="cd01650">
    <property type="entry name" value="RT_nLTR_like"/>
    <property type="match status" value="1"/>
</dbReference>
<dbReference type="AlphaFoldDB" id="A0A8I6XIT4"/>
<dbReference type="PROSITE" id="PS50878">
    <property type="entry name" value="RT_POL"/>
    <property type="match status" value="1"/>
</dbReference>